<evidence type="ECO:0000256" key="12">
    <source>
        <dbReference type="SAM" id="Coils"/>
    </source>
</evidence>
<evidence type="ECO:0000313" key="15">
    <source>
        <dbReference type="EMBL" id="TPX48277.1"/>
    </source>
</evidence>
<dbReference type="GO" id="GO:0051383">
    <property type="term" value="P:kinetochore organization"/>
    <property type="evidence" value="ECO:0007669"/>
    <property type="project" value="TreeGrafter"/>
</dbReference>
<dbReference type="PANTHER" id="PTHR21650">
    <property type="entry name" value="MEMBRALIN/KINETOCHORE PROTEIN NUF2"/>
    <property type="match status" value="1"/>
</dbReference>
<dbReference type="InterPro" id="IPR041112">
    <property type="entry name" value="Nuf2_DHR10-like"/>
</dbReference>
<evidence type="ECO:0000256" key="3">
    <source>
        <dbReference type="ARBA" id="ARBA00005498"/>
    </source>
</evidence>
<proteinExistence type="inferred from homology"/>
<feature type="coiled-coil region" evidence="12">
    <location>
        <begin position="300"/>
        <end position="352"/>
    </location>
</feature>
<dbReference type="VEuPathDB" id="FungiDB:SeMB42_g03065"/>
<comment type="subcellular location">
    <subcellularLocation>
        <location evidence="2">Chromosome</location>
        <location evidence="2">Centromere</location>
        <location evidence="2">Kinetochore</location>
    </subcellularLocation>
    <subcellularLocation>
        <location evidence="1">Nucleus</location>
    </subcellularLocation>
</comment>
<dbReference type="EMBL" id="QEAN01000103">
    <property type="protein sequence ID" value="TPX48277.1"/>
    <property type="molecule type" value="Genomic_DNA"/>
</dbReference>
<dbReference type="GO" id="GO:0005634">
    <property type="term" value="C:nucleus"/>
    <property type="evidence" value="ECO:0007669"/>
    <property type="project" value="UniProtKB-SubCell"/>
</dbReference>
<dbReference type="InterPro" id="IPR005549">
    <property type="entry name" value="Kinetochore_Nuf2_N"/>
</dbReference>
<dbReference type="GO" id="GO:0044877">
    <property type="term" value="F:protein-containing complex binding"/>
    <property type="evidence" value="ECO:0007669"/>
    <property type="project" value="TreeGrafter"/>
</dbReference>
<evidence type="ECO:0000256" key="7">
    <source>
        <dbReference type="ARBA" id="ARBA00022838"/>
    </source>
</evidence>
<keyword evidence="9" id="KW-0539">Nucleus</keyword>
<feature type="domain" description="Kinetochore protein Nuf2 N-terminal" evidence="13">
    <location>
        <begin position="12"/>
        <end position="64"/>
    </location>
</feature>
<dbReference type="GO" id="GO:0051315">
    <property type="term" value="P:attachment of mitotic spindle microtubules to kinetochore"/>
    <property type="evidence" value="ECO:0007669"/>
    <property type="project" value="TreeGrafter"/>
</dbReference>
<dbReference type="GO" id="GO:0007052">
    <property type="term" value="P:mitotic spindle organization"/>
    <property type="evidence" value="ECO:0007669"/>
    <property type="project" value="TreeGrafter"/>
</dbReference>
<name>A0A507DA63_9FUNG</name>
<dbReference type="GO" id="GO:0031262">
    <property type="term" value="C:Ndc80 complex"/>
    <property type="evidence" value="ECO:0007669"/>
    <property type="project" value="InterPro"/>
</dbReference>
<comment type="similarity">
    <text evidence="3">Belongs to the NUF2 family.</text>
</comment>
<evidence type="ECO:0000256" key="1">
    <source>
        <dbReference type="ARBA" id="ARBA00004123"/>
    </source>
</evidence>
<keyword evidence="10" id="KW-0131">Cell cycle</keyword>
<keyword evidence="5" id="KW-0132">Cell division</keyword>
<evidence type="ECO:0000256" key="6">
    <source>
        <dbReference type="ARBA" id="ARBA00022776"/>
    </source>
</evidence>
<evidence type="ECO:0000256" key="11">
    <source>
        <dbReference type="ARBA" id="ARBA00023328"/>
    </source>
</evidence>
<dbReference type="GO" id="GO:0051301">
    <property type="term" value="P:cell division"/>
    <property type="evidence" value="ECO:0007669"/>
    <property type="project" value="UniProtKB-KW"/>
</dbReference>
<accession>A0A507DA63</accession>
<dbReference type="GO" id="GO:0045132">
    <property type="term" value="P:meiotic chromosome segregation"/>
    <property type="evidence" value="ECO:0007669"/>
    <property type="project" value="TreeGrafter"/>
</dbReference>
<keyword evidence="11" id="KW-0137">Centromere</keyword>
<evidence type="ECO:0000259" key="14">
    <source>
        <dbReference type="Pfam" id="PF18595"/>
    </source>
</evidence>
<keyword evidence="6" id="KW-0498">Mitosis</keyword>
<feature type="domain" description="Kinetochore protein Nuf2 N-terminal" evidence="13">
    <location>
        <begin position="94"/>
        <end position="122"/>
    </location>
</feature>
<gene>
    <name evidence="15" type="ORF">SeMB42_g03065</name>
</gene>
<protein>
    <submittedName>
        <fullName evidence="15">Uncharacterized protein</fullName>
    </submittedName>
</protein>
<evidence type="ECO:0000256" key="4">
    <source>
        <dbReference type="ARBA" id="ARBA00022454"/>
    </source>
</evidence>
<dbReference type="Pfam" id="PF03800">
    <property type="entry name" value="Nuf2"/>
    <property type="match status" value="2"/>
</dbReference>
<keyword evidence="7" id="KW-0995">Kinetochore</keyword>
<organism evidence="15 16">
    <name type="scientific">Synchytrium endobioticum</name>
    <dbReference type="NCBI Taxonomy" id="286115"/>
    <lineage>
        <taxon>Eukaryota</taxon>
        <taxon>Fungi</taxon>
        <taxon>Fungi incertae sedis</taxon>
        <taxon>Chytridiomycota</taxon>
        <taxon>Chytridiomycota incertae sedis</taxon>
        <taxon>Chytridiomycetes</taxon>
        <taxon>Synchytriales</taxon>
        <taxon>Synchytriaceae</taxon>
        <taxon>Synchytrium</taxon>
    </lineage>
</organism>
<evidence type="ECO:0000256" key="2">
    <source>
        <dbReference type="ARBA" id="ARBA00004629"/>
    </source>
</evidence>
<comment type="caution">
    <text evidence="15">The sequence shown here is derived from an EMBL/GenBank/DDBJ whole genome shotgun (WGS) entry which is preliminary data.</text>
</comment>
<evidence type="ECO:0000256" key="10">
    <source>
        <dbReference type="ARBA" id="ARBA00023306"/>
    </source>
</evidence>
<sequence length="433" mass="50066">MDANDKGKKPPYSYPLLKPHDVVQCMNDLSIQFEENDIAKPNPIKMMQTYEAITEIFMGISRDSSPFHNGMNGHQDLAFGILEATIEVDVKSPVRRICSAIINFAKFREERMSVFEQCTQKTDELNDQRMHLSTRNAELAEKVNSIRLKRQEEESAVLRLKEANGVLTGELRELKRQQTALTNEIEARKKEKAELVDKMTNNELLITNLKQESSRLRSRIVHSPEKLKQVLVDMNASLASEKVNVQTLEKKAREIQARIEMMHVVEQDVNACVGLLHDCEEQKSKFEEAQKLLTADRESVAKKEGELRELKIKEQSMKRQLMNSQEKLQRLQKYSQQKRDKLEERLGKLRDEYGATHHERAATQGKIDECIAVSKETEEKSFELARAMDAEMTQIQTDFARIKSQLELYMDEMRSIMNTDEHVLIKSMNKLVI</sequence>
<dbReference type="Pfam" id="PF18595">
    <property type="entry name" value="Nuf2_DHR10-like"/>
    <property type="match status" value="1"/>
</dbReference>
<feature type="coiled-coil region" evidence="12">
    <location>
        <begin position="136"/>
        <end position="191"/>
    </location>
</feature>
<keyword evidence="8 12" id="KW-0175">Coiled coil</keyword>
<dbReference type="STRING" id="286115.A0A507DA63"/>
<evidence type="ECO:0000256" key="8">
    <source>
        <dbReference type="ARBA" id="ARBA00023054"/>
    </source>
</evidence>
<dbReference type="AlphaFoldDB" id="A0A507DA63"/>
<dbReference type="Proteomes" id="UP000317494">
    <property type="component" value="Unassembled WGS sequence"/>
</dbReference>
<feature type="domain" description="Nuf2 DHR10-like" evidence="14">
    <location>
        <begin position="236"/>
        <end position="350"/>
    </location>
</feature>
<evidence type="ECO:0000256" key="9">
    <source>
        <dbReference type="ARBA" id="ARBA00023242"/>
    </source>
</evidence>
<dbReference type="InterPro" id="IPR038275">
    <property type="entry name" value="Nuf2_N_sf"/>
</dbReference>
<evidence type="ECO:0000313" key="16">
    <source>
        <dbReference type="Proteomes" id="UP000317494"/>
    </source>
</evidence>
<keyword evidence="16" id="KW-1185">Reference proteome</keyword>
<dbReference type="Gene3D" id="1.10.418.60">
    <property type="entry name" value="Ncd80 complex, Nuf2 subunit"/>
    <property type="match status" value="2"/>
</dbReference>
<reference evidence="15 16" key="1">
    <citation type="journal article" date="2019" name="Sci. Rep.">
        <title>Comparative genomics of chytrid fungi reveal insights into the obligate biotrophic and pathogenic lifestyle of Synchytrium endobioticum.</title>
        <authorList>
            <person name="van de Vossenberg B.T.L.H."/>
            <person name="Warris S."/>
            <person name="Nguyen H.D.T."/>
            <person name="van Gent-Pelzer M.P.E."/>
            <person name="Joly D.L."/>
            <person name="van de Geest H.C."/>
            <person name="Bonants P.J.M."/>
            <person name="Smith D.S."/>
            <person name="Levesque C.A."/>
            <person name="van der Lee T.A.J."/>
        </authorList>
    </citation>
    <scope>NUCLEOTIDE SEQUENCE [LARGE SCALE GENOMIC DNA]</scope>
    <source>
        <strain evidence="15 16">MB42</strain>
    </source>
</reference>
<dbReference type="PANTHER" id="PTHR21650:SF2">
    <property type="entry name" value="KINETOCHORE PROTEIN NUF2"/>
    <property type="match status" value="1"/>
</dbReference>
<evidence type="ECO:0000256" key="5">
    <source>
        <dbReference type="ARBA" id="ARBA00022618"/>
    </source>
</evidence>
<evidence type="ECO:0000259" key="13">
    <source>
        <dbReference type="Pfam" id="PF03800"/>
    </source>
</evidence>
<keyword evidence="4" id="KW-0158">Chromosome</keyword>